<evidence type="ECO:0000256" key="3">
    <source>
        <dbReference type="ARBA" id="ARBA00022723"/>
    </source>
</evidence>
<evidence type="ECO:0000256" key="5">
    <source>
        <dbReference type="ARBA" id="ARBA00023211"/>
    </source>
</evidence>
<reference evidence="9" key="1">
    <citation type="submission" date="2020-03" db="EMBL/GenBank/DDBJ databases">
        <title>A mixture of massive structural variations and highly conserved coding sequences in Ustilaginoidea virens genome.</title>
        <authorList>
            <person name="Zhang K."/>
            <person name="Zhao Z."/>
            <person name="Zhang Z."/>
            <person name="Li Y."/>
            <person name="Hsiang T."/>
            <person name="Sun W."/>
        </authorList>
    </citation>
    <scope>NUCLEOTIDE SEQUENCE</scope>
    <source>
        <strain evidence="9">UV-8b</strain>
    </source>
</reference>
<dbReference type="EMBL" id="CP072753">
    <property type="protein sequence ID" value="QUC16610.1"/>
    <property type="molecule type" value="Genomic_DNA"/>
</dbReference>
<feature type="domain" description="Damage-control phosphatase ARMT1-like metal-binding" evidence="8">
    <location>
        <begin position="23"/>
        <end position="447"/>
    </location>
</feature>
<organism evidence="9 10">
    <name type="scientific">Ustilaginoidea virens</name>
    <name type="common">Rice false smut fungus</name>
    <name type="synonym">Villosiclava virens</name>
    <dbReference type="NCBI Taxonomy" id="1159556"/>
    <lineage>
        <taxon>Eukaryota</taxon>
        <taxon>Fungi</taxon>
        <taxon>Dikarya</taxon>
        <taxon>Ascomycota</taxon>
        <taxon>Pezizomycotina</taxon>
        <taxon>Sordariomycetes</taxon>
        <taxon>Hypocreomycetidae</taxon>
        <taxon>Hypocreales</taxon>
        <taxon>Clavicipitaceae</taxon>
        <taxon>Ustilaginoidea</taxon>
    </lineage>
</organism>
<comment type="cofactor">
    <cofactor evidence="7">
        <name>Mn(2+)</name>
        <dbReference type="ChEBI" id="CHEBI:29035"/>
    </cofactor>
    <cofactor evidence="7">
        <name>Ni(2+)</name>
        <dbReference type="ChEBI" id="CHEBI:49786"/>
    </cofactor>
</comment>
<dbReference type="PANTHER" id="PTHR12260">
    <property type="entry name" value="DAMAGE-CONTROL PHOSPHATASE ARMT1"/>
    <property type="match status" value="1"/>
</dbReference>
<evidence type="ECO:0000256" key="2">
    <source>
        <dbReference type="ARBA" id="ARBA00009519"/>
    </source>
</evidence>
<dbReference type="InterPro" id="IPR039763">
    <property type="entry name" value="ARMT1"/>
</dbReference>
<keyword evidence="3 7" id="KW-0479">Metal-binding</keyword>
<dbReference type="EC" id="3.1.3.-" evidence="7"/>
<evidence type="ECO:0000259" key="8">
    <source>
        <dbReference type="Pfam" id="PF01937"/>
    </source>
</evidence>
<comment type="function">
    <text evidence="7">Metal-dependent phosphatase that shows phosphatase activity against several substrates, including fructose-1-phosphate and fructose-6-phosphate. Its preference for fructose-1-phosphate, a strong glycating agent that causes DNA damage rather than a canonical yeast metabolite, suggests a damage-control function in hexose phosphate metabolism.</text>
</comment>
<dbReference type="KEGG" id="uvi:66061629"/>
<comment type="similarity">
    <text evidence="2 7">Belongs to the damage-control phosphatase family. Sugar phosphate phosphatase III subfamily.</text>
</comment>
<name>A0A8E5HJJ6_USTVR</name>
<evidence type="ECO:0000256" key="1">
    <source>
        <dbReference type="ARBA" id="ARBA00001326"/>
    </source>
</evidence>
<dbReference type="GeneID" id="66061629"/>
<dbReference type="InterPro" id="IPR002791">
    <property type="entry name" value="ARMT1-like_metal-bd"/>
</dbReference>
<evidence type="ECO:0000256" key="6">
    <source>
        <dbReference type="ARBA" id="ARBA00048809"/>
    </source>
</evidence>
<dbReference type="OrthoDB" id="541375at2759"/>
<dbReference type="FunFam" id="1.20.930.60:FF:000002">
    <property type="entry name" value="Protein-glutamate O-methyltransferase C1393.13"/>
    <property type="match status" value="1"/>
</dbReference>
<dbReference type="GO" id="GO:0006974">
    <property type="term" value="P:DNA damage response"/>
    <property type="evidence" value="ECO:0007669"/>
    <property type="project" value="TreeGrafter"/>
</dbReference>
<dbReference type="Gene3D" id="1.20.930.60">
    <property type="match status" value="1"/>
</dbReference>
<comment type="domain">
    <text evidence="7">Subfamily III proteins have a conserved RTxK motif about 40-50 residues from the C-terminus; the threonine may be replaced by serine or cysteine.</text>
</comment>
<dbReference type="Proteomes" id="UP000027002">
    <property type="component" value="Chromosome 1"/>
</dbReference>
<dbReference type="Gene3D" id="3.40.50.10880">
    <property type="entry name" value="Uncharacterised protein PF01937, DUF89, domain 3"/>
    <property type="match status" value="1"/>
</dbReference>
<accession>A0A8E5HJJ6</accession>
<gene>
    <name evidence="9" type="ORF">UV8b_00851</name>
</gene>
<evidence type="ECO:0000313" key="10">
    <source>
        <dbReference type="Proteomes" id="UP000027002"/>
    </source>
</evidence>
<dbReference type="RefSeq" id="XP_042994283.1">
    <property type="nucleotide sequence ID" value="XM_043138349.1"/>
</dbReference>
<evidence type="ECO:0000256" key="7">
    <source>
        <dbReference type="RuleBase" id="RU367030"/>
    </source>
</evidence>
<dbReference type="PANTHER" id="PTHR12260:SF6">
    <property type="entry name" value="DAMAGE-CONTROL PHOSPHATASE ARMT1"/>
    <property type="match status" value="1"/>
</dbReference>
<evidence type="ECO:0000313" key="9">
    <source>
        <dbReference type="EMBL" id="QUC16610.1"/>
    </source>
</evidence>
<comment type="catalytic activity">
    <reaction evidence="1 7">
        <text>beta-D-fructose 1-phosphate + H2O = D-fructose + phosphate</text>
        <dbReference type="Rhea" id="RHEA:35603"/>
        <dbReference type="ChEBI" id="CHEBI:15377"/>
        <dbReference type="ChEBI" id="CHEBI:37721"/>
        <dbReference type="ChEBI" id="CHEBI:43474"/>
        <dbReference type="ChEBI" id="CHEBI:138881"/>
    </reaction>
</comment>
<dbReference type="InterPro" id="IPR036075">
    <property type="entry name" value="ARMT-1-like_metal-bd_sf"/>
</dbReference>
<keyword evidence="4 7" id="KW-0378">Hydrolase</keyword>
<dbReference type="GO" id="GO:0005634">
    <property type="term" value="C:nucleus"/>
    <property type="evidence" value="ECO:0007669"/>
    <property type="project" value="TreeGrafter"/>
</dbReference>
<keyword evidence="10" id="KW-1185">Reference proteome</keyword>
<dbReference type="AlphaFoldDB" id="A0A8E5HJJ6"/>
<keyword evidence="5 7" id="KW-0464">Manganese</keyword>
<sequence length="478" mass="53507">MEHDTKTPKCVTSDPTSFAHDSVRNRWPVILTGALDDVHRAVGQTDNPDKQAEGKKIIEQLGNLKYDVLHDRVLTPIVDDGYPDEVARYNKEIEQLGNPTWLNVPWLFSECYMYRRISTFFSLTKHWKDYDVFARQKMDTFRTSRNAVVELAARYRELVSQLRAGAGADADATRDEAAEKLLFSEMFEICLWGNATDLSLLTNLTYEDIQKLQGSEARKAAEKNILINDLPAAYDLLKKARDEGSKERRVDFVLDNSGFELYVDLALAGFLLTSGLATQVILRPKSIPWFVSDVLPADFGLLLNALANPRAFFETQSEDDRLQGKTPAPLADKDADDLVFVFQDWARLHAEGQLVMRPNRYWTAGGSFWRLPSEAPELHEDLKGADLVIFKGDLNYRKLTGDARWDPTTPWTAALGPMGPGSGVNVLSLRTCKADVVVGLPPGKDEELRATENGGGNSGARRWAFYGKWAVVCLSRGS</sequence>
<evidence type="ECO:0000256" key="4">
    <source>
        <dbReference type="ARBA" id="ARBA00022801"/>
    </source>
</evidence>
<proteinExistence type="inferred from homology"/>
<dbReference type="GO" id="GO:0016791">
    <property type="term" value="F:phosphatase activity"/>
    <property type="evidence" value="ECO:0007669"/>
    <property type="project" value="TreeGrafter"/>
</dbReference>
<dbReference type="GO" id="GO:0046872">
    <property type="term" value="F:metal ion binding"/>
    <property type="evidence" value="ECO:0007669"/>
    <property type="project" value="UniProtKB-UniRule"/>
</dbReference>
<protein>
    <recommendedName>
        <fullName evidence="7">Sugar phosphate phosphatase</fullName>
        <ecNumber evidence="7">3.1.3.-</ecNumber>
    </recommendedName>
</protein>
<dbReference type="SUPFAM" id="SSF111321">
    <property type="entry name" value="AF1104-like"/>
    <property type="match status" value="1"/>
</dbReference>
<comment type="catalytic activity">
    <reaction evidence="6 7">
        <text>beta-D-fructose 6-phosphate = dihydroxyacetone + D-glyceraldehyde 3-phosphate</text>
        <dbReference type="Rhea" id="RHEA:28002"/>
        <dbReference type="ChEBI" id="CHEBI:16016"/>
        <dbReference type="ChEBI" id="CHEBI:57634"/>
        <dbReference type="ChEBI" id="CHEBI:59776"/>
    </reaction>
</comment>
<dbReference type="Pfam" id="PF01937">
    <property type="entry name" value="ARMT1-like_dom"/>
    <property type="match status" value="1"/>
</dbReference>